<dbReference type="Proteomes" id="UP000528286">
    <property type="component" value="Unassembled WGS sequence"/>
</dbReference>
<comment type="pathway">
    <text evidence="3 10">Carbohydrate metabolism; galactose metabolism.</text>
</comment>
<reference evidence="12 13" key="1">
    <citation type="submission" date="2020-08" db="EMBL/GenBank/DDBJ databases">
        <title>Genomic Encyclopedia of Type Strains, Phase IV (KMG-IV): sequencing the most valuable type-strain genomes for metagenomic binning, comparative biology and taxonomic classification.</title>
        <authorList>
            <person name="Goeker M."/>
        </authorList>
    </citation>
    <scope>NUCLEOTIDE SEQUENCE [LARGE SCALE GENOMIC DNA]</scope>
    <source>
        <strain evidence="12 13">DSM 29853</strain>
    </source>
</reference>
<dbReference type="NCBIfam" id="TIGR01179">
    <property type="entry name" value="galE"/>
    <property type="match status" value="1"/>
</dbReference>
<evidence type="ECO:0000313" key="13">
    <source>
        <dbReference type="Proteomes" id="UP000528286"/>
    </source>
</evidence>
<keyword evidence="7 10" id="KW-0520">NAD</keyword>
<evidence type="ECO:0000256" key="2">
    <source>
        <dbReference type="ARBA" id="ARBA00001911"/>
    </source>
</evidence>
<evidence type="ECO:0000256" key="6">
    <source>
        <dbReference type="ARBA" id="ARBA00018569"/>
    </source>
</evidence>
<evidence type="ECO:0000313" key="12">
    <source>
        <dbReference type="EMBL" id="MBB4063933.1"/>
    </source>
</evidence>
<dbReference type="InterPro" id="IPR005886">
    <property type="entry name" value="UDP_G4E"/>
</dbReference>
<keyword evidence="8 10" id="KW-0413">Isomerase</keyword>
<dbReference type="SUPFAM" id="SSF51735">
    <property type="entry name" value="NAD(P)-binding Rossmann-fold domains"/>
    <property type="match status" value="1"/>
</dbReference>
<evidence type="ECO:0000256" key="3">
    <source>
        <dbReference type="ARBA" id="ARBA00004947"/>
    </source>
</evidence>
<dbReference type="PANTHER" id="PTHR43725:SF53">
    <property type="entry name" value="UDP-ARABINOSE 4-EPIMERASE 1"/>
    <property type="match status" value="1"/>
</dbReference>
<evidence type="ECO:0000256" key="4">
    <source>
        <dbReference type="ARBA" id="ARBA00007637"/>
    </source>
</evidence>
<comment type="cofactor">
    <cofactor evidence="2 10">
        <name>NAD(+)</name>
        <dbReference type="ChEBI" id="CHEBI:57540"/>
    </cofactor>
</comment>
<dbReference type="GO" id="GO:0033499">
    <property type="term" value="P:galactose catabolic process via UDP-galactose, Leloir pathway"/>
    <property type="evidence" value="ECO:0007669"/>
    <property type="project" value="TreeGrafter"/>
</dbReference>
<evidence type="ECO:0000259" key="11">
    <source>
        <dbReference type="Pfam" id="PF01370"/>
    </source>
</evidence>
<proteinExistence type="inferred from homology"/>
<dbReference type="PANTHER" id="PTHR43725">
    <property type="entry name" value="UDP-GLUCOSE 4-EPIMERASE"/>
    <property type="match status" value="1"/>
</dbReference>
<evidence type="ECO:0000256" key="9">
    <source>
        <dbReference type="ARBA" id="ARBA00023277"/>
    </source>
</evidence>
<comment type="similarity">
    <text evidence="4 10">Belongs to the NAD(P)-dependent epimerase/dehydratase family.</text>
</comment>
<dbReference type="RefSeq" id="WP_183365159.1">
    <property type="nucleotide sequence ID" value="NZ_JACIEZ010000002.1"/>
</dbReference>
<evidence type="ECO:0000256" key="7">
    <source>
        <dbReference type="ARBA" id="ARBA00023027"/>
    </source>
</evidence>
<evidence type="ECO:0000256" key="5">
    <source>
        <dbReference type="ARBA" id="ARBA00013189"/>
    </source>
</evidence>
<comment type="catalytic activity">
    <reaction evidence="1 10">
        <text>UDP-alpha-D-glucose = UDP-alpha-D-galactose</text>
        <dbReference type="Rhea" id="RHEA:22168"/>
        <dbReference type="ChEBI" id="CHEBI:58885"/>
        <dbReference type="ChEBI" id="CHEBI:66914"/>
        <dbReference type="EC" id="5.1.3.2"/>
    </reaction>
</comment>
<dbReference type="AlphaFoldDB" id="A0A7W6J4X1"/>
<dbReference type="Pfam" id="PF01370">
    <property type="entry name" value="Epimerase"/>
    <property type="match status" value="1"/>
</dbReference>
<dbReference type="EMBL" id="JACIEZ010000002">
    <property type="protein sequence ID" value="MBB4063933.1"/>
    <property type="molecule type" value="Genomic_DNA"/>
</dbReference>
<dbReference type="GO" id="GO:0003978">
    <property type="term" value="F:UDP-glucose 4-epimerase activity"/>
    <property type="evidence" value="ECO:0007669"/>
    <property type="project" value="UniProtKB-UniRule"/>
</dbReference>
<gene>
    <name evidence="12" type="ORF">GGR23_001110</name>
</gene>
<comment type="caution">
    <text evidence="12">The sequence shown here is derived from an EMBL/GenBank/DDBJ whole genome shotgun (WGS) entry which is preliminary data.</text>
</comment>
<keyword evidence="9 10" id="KW-0119">Carbohydrate metabolism</keyword>
<keyword evidence="13" id="KW-1185">Reference proteome</keyword>
<dbReference type="InterPro" id="IPR036291">
    <property type="entry name" value="NAD(P)-bd_dom_sf"/>
</dbReference>
<comment type="subunit">
    <text evidence="10">Homodimer.</text>
</comment>
<feature type="domain" description="NAD-dependent epimerase/dehydratase" evidence="11">
    <location>
        <begin position="3"/>
        <end position="253"/>
    </location>
</feature>
<dbReference type="Gene3D" id="3.40.50.720">
    <property type="entry name" value="NAD(P)-binding Rossmann-like Domain"/>
    <property type="match status" value="1"/>
</dbReference>
<protein>
    <recommendedName>
        <fullName evidence="6 10">UDP-glucose 4-epimerase</fullName>
        <ecNumber evidence="5 10">5.1.3.2</ecNumber>
    </recommendedName>
</protein>
<dbReference type="EC" id="5.1.3.2" evidence="5 10"/>
<dbReference type="Gene3D" id="3.90.25.10">
    <property type="entry name" value="UDP-galactose 4-epimerase, domain 1"/>
    <property type="match status" value="1"/>
</dbReference>
<dbReference type="UniPathway" id="UPA00214"/>
<dbReference type="CDD" id="cd05247">
    <property type="entry name" value="UDP_G4E_1_SDR_e"/>
    <property type="match status" value="1"/>
</dbReference>
<name>A0A7W6J4X1_9HYPH</name>
<evidence type="ECO:0000256" key="8">
    <source>
        <dbReference type="ARBA" id="ARBA00023235"/>
    </source>
</evidence>
<accession>A0A7W6J4X1</accession>
<evidence type="ECO:0000256" key="10">
    <source>
        <dbReference type="RuleBase" id="RU366046"/>
    </source>
</evidence>
<dbReference type="InterPro" id="IPR001509">
    <property type="entry name" value="Epimerase_deHydtase"/>
</dbReference>
<organism evidence="12 13">
    <name type="scientific">Gellertiella hungarica</name>
    <dbReference type="NCBI Taxonomy" id="1572859"/>
    <lineage>
        <taxon>Bacteria</taxon>
        <taxon>Pseudomonadati</taxon>
        <taxon>Pseudomonadota</taxon>
        <taxon>Alphaproteobacteria</taxon>
        <taxon>Hyphomicrobiales</taxon>
        <taxon>Rhizobiaceae</taxon>
        <taxon>Gellertiella</taxon>
    </lineage>
</organism>
<evidence type="ECO:0000256" key="1">
    <source>
        <dbReference type="ARBA" id="ARBA00000083"/>
    </source>
</evidence>
<sequence length="344" mass="37705">MAVLVTGGAGYIGSHMVWALLDSGEDVVVLDRLSTGFRWAVAPEARFYLGDVGDTEILSQIFSENDIDAVIHFAGSVVVPESIRQPLSYYENNTGKTRTLIAATLGAGIRNFIFSSTAAVYGANGIDRPIVESDPLSPQTPYGLSKLMSEMMLQDASTAHDLRYVALRYFNVAGADPELRTGQSTLNATHLIKAAVETALGKRRKMDVYGTDYPTHDGTGVRDFIHVADLAQAHLSALRYLRKGGQPLVANCGYGTGYSVLDVLSAVMEESGRRFEVNYLPRREGDMASVIADSTLLRRKLNWMPRHDGINEIVRTSLEWELLLSRRNSLSVSGLQQRLASLTF</sequence>